<dbReference type="InterPro" id="IPR010917">
    <property type="entry name" value="TonB_rcpt_CS"/>
</dbReference>
<sequence length="76" mass="8304">MDVFNLLNLQGPLAVDQKYTTADVLPIVNGSKADVPGNIKTPTGGAFDPKSINPNFGNANYYQEPRQFRFGIRGSF</sequence>
<dbReference type="Proteomes" id="UP001379533">
    <property type="component" value="Chromosome"/>
</dbReference>
<organism evidence="1 2">
    <name type="scientific">Pendulispora brunnea</name>
    <dbReference type="NCBI Taxonomy" id="2905690"/>
    <lineage>
        <taxon>Bacteria</taxon>
        <taxon>Pseudomonadati</taxon>
        <taxon>Myxococcota</taxon>
        <taxon>Myxococcia</taxon>
        <taxon>Myxococcales</taxon>
        <taxon>Sorangiineae</taxon>
        <taxon>Pendulisporaceae</taxon>
        <taxon>Pendulispora</taxon>
    </lineage>
</organism>
<keyword evidence="2" id="KW-1185">Reference proteome</keyword>
<protein>
    <recommendedName>
        <fullName evidence="3">TonB-dependent receptor</fullName>
    </recommendedName>
</protein>
<proteinExistence type="predicted"/>
<accession>A0ABZ2K218</accession>
<gene>
    <name evidence="1" type="ORF">LZC95_30665</name>
</gene>
<reference evidence="1 2" key="1">
    <citation type="submission" date="2021-12" db="EMBL/GenBank/DDBJ databases">
        <title>Discovery of the Pendulisporaceae a myxobacterial family with distinct sporulation behavior and unique specialized metabolism.</title>
        <authorList>
            <person name="Garcia R."/>
            <person name="Popoff A."/>
            <person name="Bader C.D."/>
            <person name="Loehr J."/>
            <person name="Walesch S."/>
            <person name="Walt C."/>
            <person name="Boldt J."/>
            <person name="Bunk B."/>
            <person name="Haeckl F.J.F.P.J."/>
            <person name="Gunesch A.P."/>
            <person name="Birkelbach J."/>
            <person name="Nuebel U."/>
            <person name="Pietschmann T."/>
            <person name="Bach T."/>
            <person name="Mueller R."/>
        </authorList>
    </citation>
    <scope>NUCLEOTIDE SEQUENCE [LARGE SCALE GENOMIC DNA]</scope>
    <source>
        <strain evidence="1 2">MSr12523</strain>
    </source>
</reference>
<dbReference type="PROSITE" id="PS01156">
    <property type="entry name" value="TONB_DEPENDENT_REC_2"/>
    <property type="match status" value="1"/>
</dbReference>
<dbReference type="EMBL" id="CP089982">
    <property type="protein sequence ID" value="WXA90804.1"/>
    <property type="molecule type" value="Genomic_DNA"/>
</dbReference>
<name>A0ABZ2K218_9BACT</name>
<dbReference type="RefSeq" id="WP_394841423.1">
    <property type="nucleotide sequence ID" value="NZ_CP089982.1"/>
</dbReference>
<evidence type="ECO:0008006" key="3">
    <source>
        <dbReference type="Google" id="ProtNLM"/>
    </source>
</evidence>
<evidence type="ECO:0000313" key="1">
    <source>
        <dbReference type="EMBL" id="WXA90804.1"/>
    </source>
</evidence>
<evidence type="ECO:0000313" key="2">
    <source>
        <dbReference type="Proteomes" id="UP001379533"/>
    </source>
</evidence>